<dbReference type="GO" id="GO:0005524">
    <property type="term" value="F:ATP binding"/>
    <property type="evidence" value="ECO:0007669"/>
    <property type="project" value="UniProtKB-KW"/>
</dbReference>
<keyword evidence="2" id="KW-0547">Nucleotide-binding</keyword>
<name>K5WUR7_AGABU</name>
<dbReference type="OrthoDB" id="2507344at2759"/>
<dbReference type="RefSeq" id="XP_007335051.1">
    <property type="nucleotide sequence ID" value="XM_007334989.1"/>
</dbReference>
<dbReference type="AlphaFoldDB" id="K5WUR7"/>
<dbReference type="InParanoid" id="K5WUR7"/>
<dbReference type="HOGENOM" id="CLU_3055807_0_0_1"/>
<dbReference type="InterPro" id="IPR050547">
    <property type="entry name" value="DEAD_box_RNA_helicases"/>
</dbReference>
<evidence type="ECO:0000256" key="3">
    <source>
        <dbReference type="ARBA" id="ARBA00022801"/>
    </source>
</evidence>
<dbReference type="PROSITE" id="PS51194">
    <property type="entry name" value="HELICASE_CTER"/>
    <property type="match status" value="1"/>
</dbReference>
<dbReference type="GO" id="GO:0003724">
    <property type="term" value="F:RNA helicase activity"/>
    <property type="evidence" value="ECO:0007669"/>
    <property type="project" value="UniProtKB-EC"/>
</dbReference>
<dbReference type="Proteomes" id="UP000008493">
    <property type="component" value="Unassembled WGS sequence"/>
</dbReference>
<evidence type="ECO:0000256" key="5">
    <source>
        <dbReference type="ARBA" id="ARBA00022840"/>
    </source>
</evidence>
<feature type="non-terminal residue" evidence="7">
    <location>
        <position position="54"/>
    </location>
</feature>
<dbReference type="PANTHER" id="PTHR47963:SF8">
    <property type="entry name" value="ATP-DEPENDENT RNA HELICASE DEAD"/>
    <property type="match status" value="1"/>
</dbReference>
<dbReference type="EC" id="3.6.4.13" evidence="1"/>
<evidence type="ECO:0000259" key="6">
    <source>
        <dbReference type="PROSITE" id="PS51194"/>
    </source>
</evidence>
<dbReference type="Pfam" id="PF00271">
    <property type="entry name" value="Helicase_C"/>
    <property type="match status" value="1"/>
</dbReference>
<dbReference type="InterPro" id="IPR027417">
    <property type="entry name" value="P-loop_NTPase"/>
</dbReference>
<evidence type="ECO:0000256" key="1">
    <source>
        <dbReference type="ARBA" id="ARBA00012552"/>
    </source>
</evidence>
<keyword evidence="3" id="KW-0378">Hydrolase</keyword>
<feature type="domain" description="Helicase C-terminal" evidence="6">
    <location>
        <begin position="1"/>
        <end position="54"/>
    </location>
</feature>
<accession>K5WUR7</accession>
<evidence type="ECO:0000313" key="7">
    <source>
        <dbReference type="EMBL" id="EKM74312.1"/>
    </source>
</evidence>
<dbReference type="KEGG" id="abp:AGABI1DRAFT26805"/>
<gene>
    <name evidence="7" type="ORF">AGABI1DRAFT_26805</name>
</gene>
<reference evidence="8" key="1">
    <citation type="journal article" date="2012" name="Proc. Natl. Acad. Sci. U.S.A.">
        <title>Genome sequence of the button mushroom Agaricus bisporus reveals mechanisms governing adaptation to a humic-rich ecological niche.</title>
        <authorList>
            <person name="Morin E."/>
            <person name="Kohler A."/>
            <person name="Baker A.R."/>
            <person name="Foulongne-Oriol M."/>
            <person name="Lombard V."/>
            <person name="Nagy L.G."/>
            <person name="Ohm R.A."/>
            <person name="Patyshakuliyeva A."/>
            <person name="Brun A."/>
            <person name="Aerts A.L."/>
            <person name="Bailey A.M."/>
            <person name="Billette C."/>
            <person name="Coutinho P.M."/>
            <person name="Deakin G."/>
            <person name="Doddapaneni H."/>
            <person name="Floudas D."/>
            <person name="Grimwood J."/>
            <person name="Hilden K."/>
            <person name="Kuees U."/>
            <person name="LaButti K.M."/>
            <person name="Lapidus A."/>
            <person name="Lindquist E.A."/>
            <person name="Lucas S.M."/>
            <person name="Murat C."/>
            <person name="Riley R.W."/>
            <person name="Salamov A.A."/>
            <person name="Schmutz J."/>
            <person name="Subramanian V."/>
            <person name="Woesten H.A.B."/>
            <person name="Xu J."/>
            <person name="Eastwood D.C."/>
            <person name="Foster G.D."/>
            <person name="Sonnenberg A.S."/>
            <person name="Cullen D."/>
            <person name="de Vries R.P."/>
            <person name="Lundell T."/>
            <person name="Hibbett D.S."/>
            <person name="Henrissat B."/>
            <person name="Burton K.S."/>
            <person name="Kerrigan R.W."/>
            <person name="Challen M.P."/>
            <person name="Grigoriev I.V."/>
            <person name="Martin F."/>
        </authorList>
    </citation>
    <scope>NUCLEOTIDE SEQUENCE [LARGE SCALE GENOMIC DNA]</scope>
    <source>
        <strain evidence="8">JB137-S8 / ATCC MYA-4627 / FGSC 10392</strain>
    </source>
</reference>
<keyword evidence="8" id="KW-1185">Reference proteome</keyword>
<sequence length="54" mass="5861">KVLRSFRDEPSVRALATTSILGVGLDIPSVTHTIHVGFPRDVISYIQEAGRAGR</sequence>
<dbReference type="InterPro" id="IPR001650">
    <property type="entry name" value="Helicase_C-like"/>
</dbReference>
<dbReference type="SUPFAM" id="SSF52540">
    <property type="entry name" value="P-loop containing nucleoside triphosphate hydrolases"/>
    <property type="match status" value="1"/>
</dbReference>
<dbReference type="GO" id="GO:0016787">
    <property type="term" value="F:hydrolase activity"/>
    <property type="evidence" value="ECO:0007669"/>
    <property type="project" value="UniProtKB-KW"/>
</dbReference>
<dbReference type="EMBL" id="JH971506">
    <property type="protein sequence ID" value="EKM74312.1"/>
    <property type="molecule type" value="Genomic_DNA"/>
</dbReference>
<evidence type="ECO:0000256" key="2">
    <source>
        <dbReference type="ARBA" id="ARBA00022741"/>
    </source>
</evidence>
<evidence type="ECO:0000256" key="4">
    <source>
        <dbReference type="ARBA" id="ARBA00022806"/>
    </source>
</evidence>
<feature type="non-terminal residue" evidence="7">
    <location>
        <position position="1"/>
    </location>
</feature>
<keyword evidence="5" id="KW-0067">ATP-binding</keyword>
<organism evidence="7 8">
    <name type="scientific">Agaricus bisporus var. burnettii (strain JB137-S8 / ATCC MYA-4627 / FGSC 10392)</name>
    <name type="common">White button mushroom</name>
    <dbReference type="NCBI Taxonomy" id="597362"/>
    <lineage>
        <taxon>Eukaryota</taxon>
        <taxon>Fungi</taxon>
        <taxon>Dikarya</taxon>
        <taxon>Basidiomycota</taxon>
        <taxon>Agaricomycotina</taxon>
        <taxon>Agaricomycetes</taxon>
        <taxon>Agaricomycetidae</taxon>
        <taxon>Agaricales</taxon>
        <taxon>Agaricineae</taxon>
        <taxon>Agaricaceae</taxon>
        <taxon>Agaricus</taxon>
    </lineage>
</organism>
<dbReference type="GO" id="GO:0003723">
    <property type="term" value="F:RNA binding"/>
    <property type="evidence" value="ECO:0007669"/>
    <property type="project" value="TreeGrafter"/>
</dbReference>
<dbReference type="STRING" id="597362.K5WUR7"/>
<protein>
    <recommendedName>
        <fullName evidence="1">RNA helicase</fullName>
        <ecNumber evidence="1">3.6.4.13</ecNumber>
    </recommendedName>
</protein>
<dbReference type="Gene3D" id="3.40.50.300">
    <property type="entry name" value="P-loop containing nucleotide triphosphate hydrolases"/>
    <property type="match status" value="1"/>
</dbReference>
<dbReference type="GeneID" id="18828913"/>
<dbReference type="PANTHER" id="PTHR47963">
    <property type="entry name" value="DEAD-BOX ATP-DEPENDENT RNA HELICASE 47, MITOCHONDRIAL"/>
    <property type="match status" value="1"/>
</dbReference>
<proteinExistence type="predicted"/>
<evidence type="ECO:0000313" key="8">
    <source>
        <dbReference type="Proteomes" id="UP000008493"/>
    </source>
</evidence>
<keyword evidence="4" id="KW-0347">Helicase</keyword>